<dbReference type="InterPro" id="IPR029061">
    <property type="entry name" value="THDP-binding"/>
</dbReference>
<keyword evidence="2 3" id="KW-0786">Thiamine pyrophosphate</keyword>
<evidence type="ECO:0000256" key="1">
    <source>
        <dbReference type="ARBA" id="ARBA00007812"/>
    </source>
</evidence>
<evidence type="ECO:0000313" key="8">
    <source>
        <dbReference type="Proteomes" id="UP000696280"/>
    </source>
</evidence>
<dbReference type="GO" id="GO:0003984">
    <property type="term" value="F:acetolactate synthase activity"/>
    <property type="evidence" value="ECO:0007669"/>
    <property type="project" value="TreeGrafter"/>
</dbReference>
<sequence>MYTASFAFFEALWEAGVTHCFVNLGSDHPSILEAMVKGQQEKSDQFPRIITCPNEMVALSMADGFARLTRKPQCVIVHVDVGTQGLGAAIHNASCGRAPVLIFAGISPFTIEGEMRGSRTEYIHWIQDVPNQQEIVKQYCRYSGEIKSGKNVKQMVNRALQFATSDPAGPVYLCGAREVMEEDLTPYHLKQEEWSSVEPAALSEGAVARIGEALVKAREPLVITGYSGRNHDAVGALVELADTVKGLRVLDTGGSDMCFPADHRAWLGLRYGVDECVKTADVILVLDCDVPWINTHNHPSDTAQIFHIDTDVLKRQMPVFYIAALARYSADSFTALTQLNNYISSSQSLTAYEDFHTKQWAKLLTSYETRMTNISIQAQPKENGSFGTGHLCATLRNLVPHDTIWAIEAVTNTPFVADNIRATIPGTWINCGGGGLGWSGGGALGIKLASNQIHGPNNPKFVVQIVGDGTFLFSVPSSVYWISQRYNLPILTIVLNNKGWNAPRKSMLLVHPDGLGSKVSNRELNIEIAGPDYAGIAKAASGGWCFGGKVDSTGNLATVLREAVEAVKGGRTAVVEAVVEPGC</sequence>
<evidence type="ECO:0000256" key="2">
    <source>
        <dbReference type="ARBA" id="ARBA00023052"/>
    </source>
</evidence>
<organism evidence="7 8">
    <name type="scientific">Hymenoscyphus fraxineus</name>
    <dbReference type="NCBI Taxonomy" id="746836"/>
    <lineage>
        <taxon>Eukaryota</taxon>
        <taxon>Fungi</taxon>
        <taxon>Dikarya</taxon>
        <taxon>Ascomycota</taxon>
        <taxon>Pezizomycotina</taxon>
        <taxon>Leotiomycetes</taxon>
        <taxon>Helotiales</taxon>
        <taxon>Helotiaceae</taxon>
        <taxon>Hymenoscyphus</taxon>
    </lineage>
</organism>
<dbReference type="Pfam" id="PF00205">
    <property type="entry name" value="TPP_enzyme_M"/>
    <property type="match status" value="1"/>
</dbReference>
<dbReference type="OrthoDB" id="2867507at2759"/>
<dbReference type="Proteomes" id="UP000696280">
    <property type="component" value="Unassembled WGS sequence"/>
</dbReference>
<accession>A0A9N9KT48</accession>
<proteinExistence type="inferred from homology"/>
<dbReference type="CDD" id="cd02002">
    <property type="entry name" value="TPP_BFDC"/>
    <property type="match status" value="1"/>
</dbReference>
<dbReference type="EMBL" id="CAJVRL010000046">
    <property type="protein sequence ID" value="CAG8952636.1"/>
    <property type="molecule type" value="Genomic_DNA"/>
</dbReference>
<dbReference type="SUPFAM" id="SSF52518">
    <property type="entry name" value="Thiamin diphosphate-binding fold (THDP-binding)"/>
    <property type="match status" value="2"/>
</dbReference>
<dbReference type="GO" id="GO:0009097">
    <property type="term" value="P:isoleucine biosynthetic process"/>
    <property type="evidence" value="ECO:0007669"/>
    <property type="project" value="TreeGrafter"/>
</dbReference>
<dbReference type="InterPro" id="IPR012001">
    <property type="entry name" value="Thiamin_PyroP_enz_TPP-bd_dom"/>
</dbReference>
<dbReference type="Gene3D" id="3.40.50.970">
    <property type="match status" value="2"/>
</dbReference>
<dbReference type="AlphaFoldDB" id="A0A9N9KT48"/>
<gene>
    <name evidence="7" type="ORF">HYFRA_00009743</name>
</gene>
<evidence type="ECO:0000259" key="5">
    <source>
        <dbReference type="Pfam" id="PF02775"/>
    </source>
</evidence>
<dbReference type="InterPro" id="IPR011766">
    <property type="entry name" value="TPP_enzyme_TPP-bd"/>
</dbReference>
<name>A0A9N9KT48_9HELO</name>
<dbReference type="InterPro" id="IPR029035">
    <property type="entry name" value="DHS-like_NAD/FAD-binding_dom"/>
</dbReference>
<reference evidence="7" key="1">
    <citation type="submission" date="2021-07" db="EMBL/GenBank/DDBJ databases">
        <authorList>
            <person name="Durling M."/>
        </authorList>
    </citation>
    <scope>NUCLEOTIDE SEQUENCE</scope>
</reference>
<dbReference type="GO" id="GO:0009099">
    <property type="term" value="P:L-valine biosynthetic process"/>
    <property type="evidence" value="ECO:0007669"/>
    <property type="project" value="TreeGrafter"/>
</dbReference>
<feature type="domain" description="Thiamine pyrophosphate enzyme TPP-binding" evidence="5">
    <location>
        <begin position="416"/>
        <end position="576"/>
    </location>
</feature>
<evidence type="ECO:0008006" key="9">
    <source>
        <dbReference type="Google" id="ProtNLM"/>
    </source>
</evidence>
<evidence type="ECO:0000259" key="6">
    <source>
        <dbReference type="Pfam" id="PF02776"/>
    </source>
</evidence>
<comment type="caution">
    <text evidence="7">The sequence shown here is derived from an EMBL/GenBank/DDBJ whole genome shotgun (WGS) entry which is preliminary data.</text>
</comment>
<keyword evidence="8" id="KW-1185">Reference proteome</keyword>
<dbReference type="GO" id="GO:0005948">
    <property type="term" value="C:acetolactate synthase complex"/>
    <property type="evidence" value="ECO:0007669"/>
    <property type="project" value="TreeGrafter"/>
</dbReference>
<dbReference type="Pfam" id="PF02776">
    <property type="entry name" value="TPP_enzyme_N"/>
    <property type="match status" value="1"/>
</dbReference>
<dbReference type="NCBIfam" id="NF006203">
    <property type="entry name" value="PRK08327.1"/>
    <property type="match status" value="1"/>
</dbReference>
<dbReference type="CDD" id="cd07035">
    <property type="entry name" value="TPP_PYR_POX_like"/>
    <property type="match status" value="1"/>
</dbReference>
<evidence type="ECO:0000313" key="7">
    <source>
        <dbReference type="EMBL" id="CAG8952636.1"/>
    </source>
</evidence>
<evidence type="ECO:0000256" key="3">
    <source>
        <dbReference type="RuleBase" id="RU362132"/>
    </source>
</evidence>
<dbReference type="Pfam" id="PF02775">
    <property type="entry name" value="TPP_enzyme_C"/>
    <property type="match status" value="1"/>
</dbReference>
<dbReference type="InterPro" id="IPR012000">
    <property type="entry name" value="Thiamin_PyroP_enz_cen_dom"/>
</dbReference>
<dbReference type="GO" id="GO:0005739">
    <property type="term" value="C:mitochondrion"/>
    <property type="evidence" value="ECO:0007669"/>
    <property type="project" value="TreeGrafter"/>
</dbReference>
<feature type="domain" description="Thiamine pyrophosphate enzyme central" evidence="4">
    <location>
        <begin position="208"/>
        <end position="311"/>
    </location>
</feature>
<dbReference type="PANTHER" id="PTHR18968">
    <property type="entry name" value="THIAMINE PYROPHOSPHATE ENZYMES"/>
    <property type="match status" value="1"/>
</dbReference>
<dbReference type="SUPFAM" id="SSF52467">
    <property type="entry name" value="DHS-like NAD/FAD-binding domain"/>
    <property type="match status" value="1"/>
</dbReference>
<dbReference type="GO" id="GO:0000287">
    <property type="term" value="F:magnesium ion binding"/>
    <property type="evidence" value="ECO:0007669"/>
    <property type="project" value="InterPro"/>
</dbReference>
<dbReference type="Gene3D" id="3.40.50.1220">
    <property type="entry name" value="TPP-binding domain"/>
    <property type="match status" value="1"/>
</dbReference>
<dbReference type="PANTHER" id="PTHR18968:SF164">
    <property type="entry name" value="PYRUVATE DECARBOXYLASE"/>
    <property type="match status" value="1"/>
</dbReference>
<feature type="domain" description="Thiamine pyrophosphate enzyme N-terminal TPP-binding" evidence="6">
    <location>
        <begin position="4"/>
        <end position="134"/>
    </location>
</feature>
<dbReference type="GO" id="GO:0050660">
    <property type="term" value="F:flavin adenine dinucleotide binding"/>
    <property type="evidence" value="ECO:0007669"/>
    <property type="project" value="TreeGrafter"/>
</dbReference>
<evidence type="ECO:0000259" key="4">
    <source>
        <dbReference type="Pfam" id="PF00205"/>
    </source>
</evidence>
<dbReference type="InterPro" id="IPR045229">
    <property type="entry name" value="TPP_enz"/>
</dbReference>
<comment type="similarity">
    <text evidence="1 3">Belongs to the TPP enzyme family.</text>
</comment>
<dbReference type="GO" id="GO:0030976">
    <property type="term" value="F:thiamine pyrophosphate binding"/>
    <property type="evidence" value="ECO:0007669"/>
    <property type="project" value="InterPro"/>
</dbReference>
<protein>
    <recommendedName>
        <fullName evidence="9">Pyruvate decarboxylase</fullName>
    </recommendedName>
</protein>